<evidence type="ECO:0000313" key="2">
    <source>
        <dbReference type="Proteomes" id="UP000178873"/>
    </source>
</evidence>
<dbReference type="AlphaFoldDB" id="A0A1G2M251"/>
<reference evidence="1 2" key="1">
    <citation type="journal article" date="2016" name="Nat. Commun.">
        <title>Thousands of microbial genomes shed light on interconnected biogeochemical processes in an aquifer system.</title>
        <authorList>
            <person name="Anantharaman K."/>
            <person name="Brown C.T."/>
            <person name="Hug L.A."/>
            <person name="Sharon I."/>
            <person name="Castelle C.J."/>
            <person name="Probst A.J."/>
            <person name="Thomas B.C."/>
            <person name="Singh A."/>
            <person name="Wilkins M.J."/>
            <person name="Karaoz U."/>
            <person name="Brodie E.L."/>
            <person name="Williams K.H."/>
            <person name="Hubbard S.S."/>
            <person name="Banfield J.F."/>
        </authorList>
    </citation>
    <scope>NUCLEOTIDE SEQUENCE [LARGE SCALE GENOMIC DNA]</scope>
</reference>
<sequence>MEWKDINPLLERFKKLLSGSVASRETISRLASEVLNIPISMSAVTIKNTVAIFSVHPTIKVELLLKKEKLLSLIHKEVGSKVISDIR</sequence>
<dbReference type="Proteomes" id="UP000178873">
    <property type="component" value="Unassembled WGS sequence"/>
</dbReference>
<dbReference type="EMBL" id="MHRF01000010">
    <property type="protein sequence ID" value="OHA17968.1"/>
    <property type="molecule type" value="Genomic_DNA"/>
</dbReference>
<gene>
    <name evidence="1" type="ORF">A2664_01290</name>
</gene>
<dbReference type="STRING" id="1802301.A2664_01290"/>
<organism evidence="1 2">
    <name type="scientific">Candidatus Taylorbacteria bacterium RIFCSPHIGHO2_01_FULL_46_22b</name>
    <dbReference type="NCBI Taxonomy" id="1802301"/>
    <lineage>
        <taxon>Bacteria</taxon>
        <taxon>Candidatus Tayloriibacteriota</taxon>
    </lineage>
</organism>
<evidence type="ECO:0000313" key="1">
    <source>
        <dbReference type="EMBL" id="OHA17968.1"/>
    </source>
</evidence>
<proteinExistence type="predicted"/>
<comment type="caution">
    <text evidence="1">The sequence shown here is derived from an EMBL/GenBank/DDBJ whole genome shotgun (WGS) entry which is preliminary data.</text>
</comment>
<accession>A0A1G2M251</accession>
<protein>
    <recommendedName>
        <fullName evidence="3">DUF721 domain-containing protein</fullName>
    </recommendedName>
</protein>
<evidence type="ECO:0008006" key="3">
    <source>
        <dbReference type="Google" id="ProtNLM"/>
    </source>
</evidence>
<name>A0A1G2M251_9BACT</name>